<evidence type="ECO:0000256" key="1">
    <source>
        <dbReference type="SAM" id="SignalP"/>
    </source>
</evidence>
<keyword evidence="1" id="KW-0732">Signal</keyword>
<evidence type="ECO:0000313" key="3">
    <source>
        <dbReference type="Proteomes" id="UP000558284"/>
    </source>
</evidence>
<evidence type="ECO:0000313" key="2">
    <source>
        <dbReference type="EMBL" id="MBA1145267.1"/>
    </source>
</evidence>
<feature type="chain" id="PRO_5033059500" evidence="1">
    <location>
        <begin position="23"/>
        <end position="109"/>
    </location>
</feature>
<protein>
    <submittedName>
        <fullName evidence="2">DUF1236 domain-containing protein</fullName>
    </submittedName>
</protein>
<dbReference type="Proteomes" id="UP000558284">
    <property type="component" value="Unassembled WGS sequence"/>
</dbReference>
<dbReference type="Pfam" id="PF06823">
    <property type="entry name" value="DUF1236"/>
    <property type="match status" value="1"/>
</dbReference>
<reference evidence="2 3" key="1">
    <citation type="submission" date="2020-07" db="EMBL/GenBank/DDBJ databases">
        <title>Definition of the novel symbiovar canariense within Mesorhizobium novociceri, a new species of genus Mesorhizobium nodulating Cicer canariense in the Caldera de Taburiente National Park (La Palma, Canary Islands).</title>
        <authorList>
            <person name="Leon-Barrios M."/>
            <person name="Perez-Yepez J."/>
            <person name="Flores-Felix J.D."/>
            <person name="Ramirez-Baena M.H."/>
            <person name="Pulido-Suarez L."/>
            <person name="Igual J.M."/>
            <person name="Velazquez E."/>
            <person name="Peix A."/>
        </authorList>
    </citation>
    <scope>NUCLEOTIDE SEQUENCE [LARGE SCALE GENOMIC DNA]</scope>
    <source>
        <strain evidence="2 3">CCANP35</strain>
    </source>
</reference>
<dbReference type="InterPro" id="IPR009642">
    <property type="entry name" value="DUF1236"/>
</dbReference>
<dbReference type="EMBL" id="JACDTY010000039">
    <property type="protein sequence ID" value="MBA1145267.1"/>
    <property type="molecule type" value="Genomic_DNA"/>
</dbReference>
<name>A0A838BGU3_9HYPH</name>
<keyword evidence="3" id="KW-1185">Reference proteome</keyword>
<sequence length="109" mass="11743">MKTVLIPAVAGLAMIAGLGVAAADEIIVTQPAQRQVIVTPQQRTVIREYVHKHPLASVNLLGVELNVGSSLPDTVELQQVPDVQYRYAVVGDHTVLVDPGTRRIVEVID</sequence>
<organism evidence="2 3">
    <name type="scientific">Mesorhizobium neociceri</name>
    <dbReference type="NCBI Taxonomy" id="1307853"/>
    <lineage>
        <taxon>Bacteria</taxon>
        <taxon>Pseudomonadati</taxon>
        <taxon>Pseudomonadota</taxon>
        <taxon>Alphaproteobacteria</taxon>
        <taxon>Hyphomicrobiales</taxon>
        <taxon>Phyllobacteriaceae</taxon>
        <taxon>Mesorhizobium</taxon>
    </lineage>
</organism>
<accession>A0A838BGU3</accession>
<dbReference type="AlphaFoldDB" id="A0A838BGU3"/>
<dbReference type="RefSeq" id="WP_181062161.1">
    <property type="nucleotide sequence ID" value="NZ_JACDTY010000039.1"/>
</dbReference>
<feature type="signal peptide" evidence="1">
    <location>
        <begin position="1"/>
        <end position="22"/>
    </location>
</feature>
<proteinExistence type="predicted"/>
<gene>
    <name evidence="2" type="ORF">H0241_34450</name>
</gene>
<comment type="caution">
    <text evidence="2">The sequence shown here is derived from an EMBL/GenBank/DDBJ whole genome shotgun (WGS) entry which is preliminary data.</text>
</comment>